<dbReference type="EMBL" id="OZ035836">
    <property type="protein sequence ID" value="CAL1580141.1"/>
    <property type="molecule type" value="Genomic_DNA"/>
</dbReference>
<dbReference type="InterPro" id="IPR007110">
    <property type="entry name" value="Ig-like_dom"/>
</dbReference>
<feature type="signal peptide" evidence="5">
    <location>
        <begin position="1"/>
        <end position="20"/>
    </location>
</feature>
<evidence type="ECO:0000259" key="6">
    <source>
        <dbReference type="PROSITE" id="PS50835"/>
    </source>
</evidence>
<dbReference type="AlphaFoldDB" id="A0AAV2JR34"/>
<dbReference type="PANTHER" id="PTHR11860:SF87">
    <property type="entry name" value="CMRF35-LIKE MOLECULE 8"/>
    <property type="match status" value="1"/>
</dbReference>
<feature type="domain" description="Ig-like" evidence="6">
    <location>
        <begin position="123"/>
        <end position="227"/>
    </location>
</feature>
<dbReference type="InterPro" id="IPR036179">
    <property type="entry name" value="Ig-like_dom_sf"/>
</dbReference>
<accession>A0AAV2JR34</accession>
<name>A0AAV2JR34_KNICA</name>
<keyword evidence="2 4" id="KW-0812">Transmembrane</keyword>
<evidence type="ECO:0000256" key="2">
    <source>
        <dbReference type="ARBA" id="ARBA00022692"/>
    </source>
</evidence>
<protein>
    <recommendedName>
        <fullName evidence="6">Ig-like domain-containing protein</fullName>
    </recommendedName>
</protein>
<keyword evidence="5" id="KW-0732">Signal</keyword>
<reference evidence="7 8" key="1">
    <citation type="submission" date="2024-04" db="EMBL/GenBank/DDBJ databases">
        <authorList>
            <person name="Waldvogel A.-M."/>
            <person name="Schoenle A."/>
        </authorList>
    </citation>
    <scope>NUCLEOTIDE SEQUENCE [LARGE SCALE GENOMIC DNA]</scope>
</reference>
<evidence type="ECO:0000313" key="7">
    <source>
        <dbReference type="EMBL" id="CAL1580141.1"/>
    </source>
</evidence>
<sequence>MLQHFTLTFCLLQWIQVCLCSVTTDPEFGVLEGRNLTVPCHYEPQYAGYVKYWCRGRMKEFCTSLARTDEPSPDISTLSKQKVTIYDDPVQLVFSVTMTQLKEEDSGWYMCGVENGGIWSADPHAFTDIKVIHGMSVPHSRLSGEEGGSVSVECLYSEKYRESPKKWCRSGDWSSCLHTDSEGVHSDGSVDIKDDRTGAFTVTYKRLQVRDMGWYWCGAGSQKVAVHLQVLRRATTMMPVTTSSTESVPQPITSTSWNTQSYVLGSALVCASFLLILGFAIFARKKLLKNDPDPRHDAEMKVRFNDYSEEVGETQTSAIVFLNKNSQSSYML</sequence>
<dbReference type="PROSITE" id="PS50835">
    <property type="entry name" value="IG_LIKE"/>
    <property type="match status" value="1"/>
</dbReference>
<gene>
    <name evidence="7" type="ORF">KC01_LOCUS11043</name>
</gene>
<dbReference type="InterPro" id="IPR003599">
    <property type="entry name" value="Ig_sub"/>
</dbReference>
<keyword evidence="4" id="KW-1133">Transmembrane helix</keyword>
<dbReference type="InterPro" id="IPR013106">
    <property type="entry name" value="Ig_V-set"/>
</dbReference>
<dbReference type="GO" id="GO:0005886">
    <property type="term" value="C:plasma membrane"/>
    <property type="evidence" value="ECO:0007669"/>
    <property type="project" value="TreeGrafter"/>
</dbReference>
<dbReference type="SMART" id="SM00409">
    <property type="entry name" value="IG"/>
    <property type="match status" value="2"/>
</dbReference>
<dbReference type="InterPro" id="IPR050671">
    <property type="entry name" value="CD300_family_receptors"/>
</dbReference>
<comment type="subcellular location">
    <subcellularLocation>
        <location evidence="1">Membrane</location>
    </subcellularLocation>
</comment>
<dbReference type="CDD" id="cd05716">
    <property type="entry name" value="IgV_pIgR_like"/>
    <property type="match status" value="2"/>
</dbReference>
<evidence type="ECO:0000256" key="4">
    <source>
        <dbReference type="SAM" id="Phobius"/>
    </source>
</evidence>
<dbReference type="InterPro" id="IPR013783">
    <property type="entry name" value="Ig-like_fold"/>
</dbReference>
<dbReference type="Pfam" id="PF07686">
    <property type="entry name" value="V-set"/>
    <property type="match status" value="2"/>
</dbReference>
<proteinExistence type="predicted"/>
<evidence type="ECO:0000256" key="1">
    <source>
        <dbReference type="ARBA" id="ARBA00004370"/>
    </source>
</evidence>
<feature type="chain" id="PRO_5043371123" description="Ig-like domain-containing protein" evidence="5">
    <location>
        <begin position="21"/>
        <end position="332"/>
    </location>
</feature>
<keyword evidence="3 4" id="KW-0472">Membrane</keyword>
<dbReference type="Proteomes" id="UP001497482">
    <property type="component" value="Chromosome 14"/>
</dbReference>
<dbReference type="GO" id="GO:0004888">
    <property type="term" value="F:transmembrane signaling receptor activity"/>
    <property type="evidence" value="ECO:0007669"/>
    <property type="project" value="TreeGrafter"/>
</dbReference>
<dbReference type="SUPFAM" id="SSF48726">
    <property type="entry name" value="Immunoglobulin"/>
    <property type="match status" value="2"/>
</dbReference>
<feature type="transmembrane region" description="Helical" evidence="4">
    <location>
        <begin position="262"/>
        <end position="283"/>
    </location>
</feature>
<dbReference type="PANTHER" id="PTHR11860">
    <property type="entry name" value="POLYMERIC-IMMUNOGLOBULIN RECEPTOR"/>
    <property type="match status" value="1"/>
</dbReference>
<evidence type="ECO:0000256" key="3">
    <source>
        <dbReference type="ARBA" id="ARBA00023136"/>
    </source>
</evidence>
<evidence type="ECO:0000313" key="8">
    <source>
        <dbReference type="Proteomes" id="UP001497482"/>
    </source>
</evidence>
<keyword evidence="8" id="KW-1185">Reference proteome</keyword>
<organism evidence="7 8">
    <name type="scientific">Knipowitschia caucasica</name>
    <name type="common">Caucasian dwarf goby</name>
    <name type="synonym">Pomatoschistus caucasicus</name>
    <dbReference type="NCBI Taxonomy" id="637954"/>
    <lineage>
        <taxon>Eukaryota</taxon>
        <taxon>Metazoa</taxon>
        <taxon>Chordata</taxon>
        <taxon>Craniata</taxon>
        <taxon>Vertebrata</taxon>
        <taxon>Euteleostomi</taxon>
        <taxon>Actinopterygii</taxon>
        <taxon>Neopterygii</taxon>
        <taxon>Teleostei</taxon>
        <taxon>Neoteleostei</taxon>
        <taxon>Acanthomorphata</taxon>
        <taxon>Gobiaria</taxon>
        <taxon>Gobiiformes</taxon>
        <taxon>Gobioidei</taxon>
        <taxon>Gobiidae</taxon>
        <taxon>Gobiinae</taxon>
        <taxon>Knipowitschia</taxon>
    </lineage>
</organism>
<dbReference type="Gene3D" id="2.60.40.10">
    <property type="entry name" value="Immunoglobulins"/>
    <property type="match status" value="2"/>
</dbReference>
<evidence type="ECO:0000256" key="5">
    <source>
        <dbReference type="SAM" id="SignalP"/>
    </source>
</evidence>